<reference evidence="2" key="2">
    <citation type="submission" date="2021-08" db="EMBL/GenBank/DDBJ databases">
        <authorList>
            <person name="Tani A."/>
            <person name="Ola A."/>
            <person name="Ogura Y."/>
            <person name="Katsura K."/>
            <person name="Hayashi T."/>
        </authorList>
    </citation>
    <scope>NUCLEOTIDE SEQUENCE</scope>
    <source>
        <strain evidence="2">DSM 16372</strain>
    </source>
</reference>
<gene>
    <name evidence="2" type="ORF">BHAOGJBA_6176</name>
</gene>
<organism evidence="2 3">
    <name type="scientific">Methylobacterium hispanicum</name>
    <dbReference type="NCBI Taxonomy" id="270350"/>
    <lineage>
        <taxon>Bacteria</taxon>
        <taxon>Pseudomonadati</taxon>
        <taxon>Pseudomonadota</taxon>
        <taxon>Alphaproteobacteria</taxon>
        <taxon>Hyphomicrobiales</taxon>
        <taxon>Methylobacteriaceae</taxon>
        <taxon>Methylobacterium</taxon>
    </lineage>
</organism>
<protein>
    <recommendedName>
        <fullName evidence="4">Glycosyltransferase subfamily 4-like N-terminal domain-containing protein</fullName>
    </recommendedName>
</protein>
<dbReference type="RefSeq" id="WP_082772867.1">
    <property type="nucleotide sequence ID" value="NZ_BPQO01000051.1"/>
</dbReference>
<dbReference type="PANTHER" id="PTHR12526">
    <property type="entry name" value="GLYCOSYLTRANSFERASE"/>
    <property type="match status" value="1"/>
</dbReference>
<dbReference type="AlphaFoldDB" id="A0AAV4ZXQ1"/>
<proteinExistence type="predicted"/>
<dbReference type="GO" id="GO:0016757">
    <property type="term" value="F:glycosyltransferase activity"/>
    <property type="evidence" value="ECO:0007669"/>
    <property type="project" value="TreeGrafter"/>
</dbReference>
<dbReference type="CDD" id="cd03801">
    <property type="entry name" value="GT4_PimA-like"/>
    <property type="match status" value="1"/>
</dbReference>
<dbReference type="EMBL" id="BPQO01000051">
    <property type="protein sequence ID" value="GJD92620.1"/>
    <property type="molecule type" value="Genomic_DNA"/>
</dbReference>
<evidence type="ECO:0000313" key="2">
    <source>
        <dbReference type="EMBL" id="GJD92620.1"/>
    </source>
</evidence>
<dbReference type="Proteomes" id="UP001055247">
    <property type="component" value="Unassembled WGS sequence"/>
</dbReference>
<feature type="compositionally biased region" description="Basic and acidic residues" evidence="1">
    <location>
        <begin position="384"/>
        <end position="397"/>
    </location>
</feature>
<keyword evidence="3" id="KW-1185">Reference proteome</keyword>
<dbReference type="Pfam" id="PF13692">
    <property type="entry name" value="Glyco_trans_1_4"/>
    <property type="match status" value="1"/>
</dbReference>
<sequence length="410" mass="44838">MSSQTAEDAAELRVLVVDDRVPHPMLGAGSPRCRSIVEALSKAGAAVTFFPTLVANAPRAGLPFADGVTVHEGLVGENLIERLRACIATTRPDVLFVSRPHNMQTIRAALPTEPGTAGPRIVYDAEAIFCQRKIRKGQFYPQVMNGLDPDTLLAEEVALTRAADLVLSVSESEADLFRHHGVEAAVLGHCLRPRQRVPSVKGRADFLFVGERADWTSPNTDSVLWFIDEVFPRVRAALPDARLHLAGHLASEAVRRRLSDVVESHGEVPDLRPLYDRARVFVAPTQFAAGVPYKVIDATANGLPCVLTDLLLSQMGWTHEREALSASEPDAFARRCIRMYRDDRLWLGLRAAAVADIERTCSEEVFNLAISNALREVRSPISHRGSDLSGDRVEQRDGAGATERPLSSGH</sequence>
<accession>A0AAV4ZXQ1</accession>
<evidence type="ECO:0000313" key="3">
    <source>
        <dbReference type="Proteomes" id="UP001055247"/>
    </source>
</evidence>
<feature type="region of interest" description="Disordered" evidence="1">
    <location>
        <begin position="381"/>
        <end position="410"/>
    </location>
</feature>
<evidence type="ECO:0000256" key="1">
    <source>
        <dbReference type="SAM" id="MobiDB-lite"/>
    </source>
</evidence>
<dbReference type="PANTHER" id="PTHR12526:SF600">
    <property type="entry name" value="GLYCOSYL TRANSFERASE GROUP 1"/>
    <property type="match status" value="1"/>
</dbReference>
<dbReference type="Gene3D" id="3.40.50.2000">
    <property type="entry name" value="Glycogen Phosphorylase B"/>
    <property type="match status" value="2"/>
</dbReference>
<evidence type="ECO:0008006" key="4">
    <source>
        <dbReference type="Google" id="ProtNLM"/>
    </source>
</evidence>
<reference evidence="2" key="1">
    <citation type="journal article" date="2016" name="Front. Microbiol.">
        <title>Genome Sequence of the Piezophilic, Mesophilic Sulfate-Reducing Bacterium Desulfovibrio indicus J2T.</title>
        <authorList>
            <person name="Cao J."/>
            <person name="Maignien L."/>
            <person name="Shao Z."/>
            <person name="Alain K."/>
            <person name="Jebbar M."/>
        </authorList>
    </citation>
    <scope>NUCLEOTIDE SEQUENCE</scope>
    <source>
        <strain evidence="2">DSM 16372</strain>
    </source>
</reference>
<name>A0AAV4ZXQ1_9HYPH</name>
<dbReference type="SUPFAM" id="SSF53756">
    <property type="entry name" value="UDP-Glycosyltransferase/glycogen phosphorylase"/>
    <property type="match status" value="1"/>
</dbReference>
<comment type="caution">
    <text evidence="2">The sequence shown here is derived from an EMBL/GenBank/DDBJ whole genome shotgun (WGS) entry which is preliminary data.</text>
</comment>